<reference evidence="2 3" key="1">
    <citation type="submission" date="2019-03" db="EMBL/GenBank/DDBJ databases">
        <title>Deep-cultivation of Planctomycetes and their phenomic and genomic characterization uncovers novel biology.</title>
        <authorList>
            <person name="Wiegand S."/>
            <person name="Jogler M."/>
            <person name="Boedeker C."/>
            <person name="Pinto D."/>
            <person name="Vollmers J."/>
            <person name="Rivas-Marin E."/>
            <person name="Kohn T."/>
            <person name="Peeters S.H."/>
            <person name="Heuer A."/>
            <person name="Rast P."/>
            <person name="Oberbeckmann S."/>
            <person name="Bunk B."/>
            <person name="Jeske O."/>
            <person name="Meyerdierks A."/>
            <person name="Storesund J.E."/>
            <person name="Kallscheuer N."/>
            <person name="Luecker S."/>
            <person name="Lage O.M."/>
            <person name="Pohl T."/>
            <person name="Merkel B.J."/>
            <person name="Hornburger P."/>
            <person name="Mueller R.-W."/>
            <person name="Bruemmer F."/>
            <person name="Labrenz M."/>
            <person name="Spormann A.M."/>
            <person name="Op den Camp H."/>
            <person name="Overmann J."/>
            <person name="Amann R."/>
            <person name="Jetten M.S.M."/>
            <person name="Mascher T."/>
            <person name="Medema M.H."/>
            <person name="Devos D.P."/>
            <person name="Kaster A.-K."/>
            <person name="Ovreas L."/>
            <person name="Rohde M."/>
            <person name="Galperin M.Y."/>
            <person name="Jogler C."/>
        </authorList>
    </citation>
    <scope>NUCLEOTIDE SEQUENCE [LARGE SCALE GENOMIC DNA]</scope>
    <source>
        <strain evidence="2 3">V144</strain>
    </source>
</reference>
<dbReference type="PROSITE" id="PS51257">
    <property type="entry name" value="PROKAR_LIPOPROTEIN"/>
    <property type="match status" value="1"/>
</dbReference>
<dbReference type="Proteomes" id="UP000318704">
    <property type="component" value="Chromosome"/>
</dbReference>
<proteinExistence type="predicted"/>
<feature type="region of interest" description="Disordered" evidence="1">
    <location>
        <begin position="92"/>
        <end position="144"/>
    </location>
</feature>
<sequence length="144" mass="16294">MRAAFVCIVLTQLIIVGSGCQCFKASNLYYNLIDDVSDTQIYADRFYRPTWDLTRIGKPDWCSSRFNRWWCKCCSDCRPHYISPEPVTDYNNYQYNESETPGELTPLPDSSMYVPPDPSPGETPTEPVPEAGPHLVPSTSEPSS</sequence>
<gene>
    <name evidence="2" type="ORF">V144x_05830</name>
</gene>
<name>A0A517VQ80_9PLAN</name>
<protein>
    <submittedName>
        <fullName evidence="2">Uncharacterized protein</fullName>
    </submittedName>
</protein>
<dbReference type="AlphaFoldDB" id="A0A517VQ80"/>
<organism evidence="2 3">
    <name type="scientific">Gimesia aquarii</name>
    <dbReference type="NCBI Taxonomy" id="2527964"/>
    <lineage>
        <taxon>Bacteria</taxon>
        <taxon>Pseudomonadati</taxon>
        <taxon>Planctomycetota</taxon>
        <taxon>Planctomycetia</taxon>
        <taxon>Planctomycetales</taxon>
        <taxon>Planctomycetaceae</taxon>
        <taxon>Gimesia</taxon>
    </lineage>
</organism>
<dbReference type="RefSeq" id="WP_144981074.1">
    <property type="nucleotide sequence ID" value="NZ_CP037920.1"/>
</dbReference>
<evidence type="ECO:0000313" key="2">
    <source>
        <dbReference type="EMBL" id="QDT95143.1"/>
    </source>
</evidence>
<evidence type="ECO:0000313" key="3">
    <source>
        <dbReference type="Proteomes" id="UP000318704"/>
    </source>
</evidence>
<accession>A0A517VQ80</accession>
<dbReference type="EMBL" id="CP037920">
    <property type="protein sequence ID" value="QDT95143.1"/>
    <property type="molecule type" value="Genomic_DNA"/>
</dbReference>
<dbReference type="KEGG" id="gaw:V144x_05830"/>
<evidence type="ECO:0000256" key="1">
    <source>
        <dbReference type="SAM" id="MobiDB-lite"/>
    </source>
</evidence>